<evidence type="ECO:0000313" key="2">
    <source>
        <dbReference type="Proteomes" id="UP000679848"/>
    </source>
</evidence>
<dbReference type="RefSeq" id="WP_187029497.1">
    <property type="nucleotide sequence ID" value="NZ_AP023420.1"/>
</dbReference>
<name>A0A810QF57_9FIRM</name>
<gene>
    <name evidence="1" type="ORF">MM59RIKEN_20610</name>
</gene>
<sequence>MEALELQQALALEKRMYTLLNEAFDISKQLAEAIERGDQVAIRILLSMRREPLENLRKVRHALEEQRDALAPAQARQLAELLNGAAAVGKEEERLAEQVALNGRLLKQIVELDRILNQKLGGEKSLYHKKLDTGPSG</sequence>
<reference evidence="1" key="1">
    <citation type="submission" date="2020-09" db="EMBL/GenBank/DDBJ databases">
        <title>New species isolated from human feces.</title>
        <authorList>
            <person name="Kitahara M."/>
            <person name="Shigeno Y."/>
            <person name="Shime M."/>
            <person name="Matsumoto Y."/>
            <person name="Nakamura S."/>
            <person name="Motooka D."/>
            <person name="Fukuoka S."/>
            <person name="Nishikawa H."/>
            <person name="Benno Y."/>
        </authorList>
    </citation>
    <scope>NUCLEOTIDE SEQUENCE</scope>
    <source>
        <strain evidence="1">MM59</strain>
    </source>
</reference>
<dbReference type="EMBL" id="AP023420">
    <property type="protein sequence ID" value="BCK84742.1"/>
    <property type="molecule type" value="Genomic_DNA"/>
</dbReference>
<dbReference type="AlphaFoldDB" id="A0A810QF57"/>
<evidence type="ECO:0000313" key="1">
    <source>
        <dbReference type="EMBL" id="BCK84742.1"/>
    </source>
</evidence>
<evidence type="ECO:0008006" key="3">
    <source>
        <dbReference type="Google" id="ProtNLM"/>
    </source>
</evidence>
<protein>
    <recommendedName>
        <fullName evidence="3">Flagellar protein FlgN</fullName>
    </recommendedName>
</protein>
<keyword evidence="2" id="KW-1185">Reference proteome</keyword>
<accession>A0A810QF57</accession>
<dbReference type="Proteomes" id="UP000679848">
    <property type="component" value="Chromosome"/>
</dbReference>
<organism evidence="1 2">
    <name type="scientific">Pusillibacter faecalis</name>
    <dbReference type="NCBI Taxonomy" id="2714358"/>
    <lineage>
        <taxon>Bacteria</taxon>
        <taxon>Bacillati</taxon>
        <taxon>Bacillota</taxon>
        <taxon>Clostridia</taxon>
        <taxon>Eubacteriales</taxon>
        <taxon>Oscillospiraceae</taxon>
        <taxon>Pusillibacter</taxon>
    </lineage>
</organism>
<proteinExistence type="predicted"/>
<dbReference type="KEGG" id="pfaa:MM59RIKEN_20610"/>